<dbReference type="RefSeq" id="WP_168720037.1">
    <property type="nucleotide sequence ID" value="NZ_CP042909.1"/>
</dbReference>
<evidence type="ECO:0000259" key="2">
    <source>
        <dbReference type="Pfam" id="PF13439"/>
    </source>
</evidence>
<evidence type="ECO:0000259" key="1">
    <source>
        <dbReference type="Pfam" id="PF00534"/>
    </source>
</evidence>
<dbReference type="EMBL" id="CP042909">
    <property type="protein sequence ID" value="QJA06684.1"/>
    <property type="molecule type" value="Genomic_DNA"/>
</dbReference>
<dbReference type="SUPFAM" id="SSF53756">
    <property type="entry name" value="UDP-Glycosyltransferase/glycogen phosphorylase"/>
    <property type="match status" value="1"/>
</dbReference>
<protein>
    <submittedName>
        <fullName evidence="3">Glycosyltransferase family 4 protein</fullName>
    </submittedName>
</protein>
<dbReference type="PANTHER" id="PTHR12526:SF595">
    <property type="entry name" value="BLL5217 PROTEIN"/>
    <property type="match status" value="1"/>
</dbReference>
<sequence length="349" mass="40192">MRIAQVAPLFEAVPPKLYGGTERVVSWLTEELVRQGHEVTLFASGDSQTSARLVPCAPQALRLSGVRDPLAPHVLMVERVLQMAHEFDIIHFHIDYLHLPLMRRMKKPYLTTLHGRLDLPEMFPFYKEFREAPFVSISYAQRRPLPFLNWVGTVYHGLPRDLYRPSYTPGKYLAFLGRISPEKRPDRAIELAERVGIKLLMAAKVDRADQDYFKEVIKPRLRSPWVEFVGEINDGEKQEFLAGALALLMLIDWPEPFGLVMIEANACGTPVIAWRCGSVPEIIEPGRNGFIVESMEEAERAVAEIERISRRQCRRVFEERFTAERMARDYLALYARLAYEEVPLWRKAA</sequence>
<dbReference type="InterPro" id="IPR028098">
    <property type="entry name" value="Glyco_trans_4-like_N"/>
</dbReference>
<dbReference type="Pfam" id="PF13439">
    <property type="entry name" value="Glyco_transf_4"/>
    <property type="match status" value="1"/>
</dbReference>
<dbReference type="GO" id="GO:0016757">
    <property type="term" value="F:glycosyltransferase activity"/>
    <property type="evidence" value="ECO:0007669"/>
    <property type="project" value="InterPro"/>
</dbReference>
<reference evidence="3 4" key="1">
    <citation type="submission" date="2019-08" db="EMBL/GenBank/DDBJ databases">
        <title>Complete genome sequence of Thermosulfurimonas marina SU872T, an anaerobic thermophilic chemolithoautotrophic bacterium isolated from a shallow marine hydrothermal vent.</title>
        <authorList>
            <person name="Allioux M."/>
            <person name="Jebbar M."/>
            <person name="Slobodkina G."/>
            <person name="Slobodkin A."/>
            <person name="Moalic Y."/>
            <person name="Frolova A."/>
            <person name="Shao Z."/>
            <person name="Alain K."/>
        </authorList>
    </citation>
    <scope>NUCLEOTIDE SEQUENCE [LARGE SCALE GENOMIC DNA]</scope>
    <source>
        <strain evidence="3 4">SU872</strain>
    </source>
</reference>
<dbReference type="Pfam" id="PF00534">
    <property type="entry name" value="Glycos_transf_1"/>
    <property type="match status" value="1"/>
</dbReference>
<dbReference type="AlphaFoldDB" id="A0A6H1WU56"/>
<name>A0A6H1WU56_9BACT</name>
<dbReference type="KEGG" id="tmai:FVE67_07705"/>
<dbReference type="Gene3D" id="3.40.50.2000">
    <property type="entry name" value="Glycogen Phosphorylase B"/>
    <property type="match status" value="2"/>
</dbReference>
<dbReference type="CDD" id="cd03802">
    <property type="entry name" value="GT4_AviGT4-like"/>
    <property type="match status" value="1"/>
</dbReference>
<evidence type="ECO:0000313" key="4">
    <source>
        <dbReference type="Proteomes" id="UP000501253"/>
    </source>
</evidence>
<feature type="domain" description="Glycosyl transferase family 1" evidence="1">
    <location>
        <begin position="169"/>
        <end position="311"/>
    </location>
</feature>
<organism evidence="3 4">
    <name type="scientific">Thermosulfurimonas marina</name>
    <dbReference type="NCBI Taxonomy" id="2047767"/>
    <lineage>
        <taxon>Bacteria</taxon>
        <taxon>Pseudomonadati</taxon>
        <taxon>Thermodesulfobacteriota</taxon>
        <taxon>Thermodesulfobacteria</taxon>
        <taxon>Thermodesulfobacteriales</taxon>
        <taxon>Thermodesulfobacteriaceae</taxon>
        <taxon>Thermosulfurimonas</taxon>
    </lineage>
</organism>
<dbReference type="Proteomes" id="UP000501253">
    <property type="component" value="Chromosome"/>
</dbReference>
<dbReference type="InterPro" id="IPR001296">
    <property type="entry name" value="Glyco_trans_1"/>
</dbReference>
<keyword evidence="3" id="KW-0808">Transferase</keyword>
<dbReference type="PANTHER" id="PTHR12526">
    <property type="entry name" value="GLYCOSYLTRANSFERASE"/>
    <property type="match status" value="1"/>
</dbReference>
<proteinExistence type="predicted"/>
<keyword evidence="4" id="KW-1185">Reference proteome</keyword>
<gene>
    <name evidence="3" type="ORF">FVE67_07705</name>
</gene>
<accession>A0A6H1WU56</accession>
<feature type="domain" description="Glycosyltransferase subfamily 4-like N-terminal" evidence="2">
    <location>
        <begin position="18"/>
        <end position="131"/>
    </location>
</feature>
<evidence type="ECO:0000313" key="3">
    <source>
        <dbReference type="EMBL" id="QJA06684.1"/>
    </source>
</evidence>